<dbReference type="Pfam" id="PF13560">
    <property type="entry name" value="HTH_31"/>
    <property type="match status" value="1"/>
</dbReference>
<evidence type="ECO:0000313" key="6">
    <source>
        <dbReference type="Proteomes" id="UP000271464"/>
    </source>
</evidence>
<proteinExistence type="predicted"/>
<feature type="domain" description="HTH cro/C1-type" evidence="1">
    <location>
        <begin position="13"/>
        <end position="67"/>
    </location>
</feature>
<reference evidence="6 7" key="2">
    <citation type="submission" date="2018-09" db="EMBL/GenBank/DDBJ databases">
        <authorList>
            <person name="Tagini F."/>
        </authorList>
    </citation>
    <scope>NUCLEOTIDE SEQUENCE [LARGE SCALE GENOMIC DNA]</scope>
    <source>
        <strain evidence="4 6">MK4</strain>
        <strain evidence="3 7">MK42</strain>
    </source>
</reference>
<evidence type="ECO:0000313" key="7">
    <source>
        <dbReference type="Proteomes" id="UP000279331"/>
    </source>
</evidence>
<name>A0A1X0L522_9MYCO</name>
<dbReference type="EMBL" id="MWQA01000001">
    <property type="protein sequence ID" value="ORC05998.1"/>
    <property type="molecule type" value="Genomic_DNA"/>
</dbReference>
<sequence>MGNEDTPKPNRQLRAHMERKGVSAQDLADLIAVDAKTVERWLSGETAPYPHNARRAVDVLECDPADLWPDLFPIMTPPSAGTVAVSVYSSRADVPISVWRQLFEGAVEHIDILVYGGTFLFDGLPRFTKILAAATERGVVVRFIIGDPDSAHVAERGEAQGIGTALAARCRMTLLRLQPLSGTSGLEIRTHTTPLYTSMFRADDTLIANPHLYGAPASDNPAIVIKRDDAPDLWNDHRLAFERVWNTARPIQAHS</sequence>
<reference evidence="2 5" key="1">
    <citation type="submission" date="2017-02" db="EMBL/GenBank/DDBJ databases">
        <title>Mycobacterium kansasii genomes.</title>
        <authorList>
            <person name="Borowka P."/>
            <person name="Strapagiel D."/>
            <person name="Marciniak B."/>
            <person name="Lach J."/>
            <person name="Bakula Z."/>
            <person name="Van Ingen J."/>
            <person name="Safianowska A."/>
            <person name="Brzostek A."/>
            <person name="Dziadek J."/>
            <person name="Jagielski T."/>
        </authorList>
    </citation>
    <scope>NUCLEOTIDE SEQUENCE [LARGE SCALE GENOMIC DNA]</scope>
    <source>
        <strain evidence="2 5">12MK</strain>
    </source>
</reference>
<dbReference type="SMART" id="SM00530">
    <property type="entry name" value="HTH_XRE"/>
    <property type="match status" value="1"/>
</dbReference>
<dbReference type="AlphaFoldDB" id="A0A1X0L522"/>
<dbReference type="InterPro" id="IPR010982">
    <property type="entry name" value="Lambda_DNA-bd_dom_sf"/>
</dbReference>
<accession>A0A1X0L522</accession>
<dbReference type="Proteomes" id="UP000279331">
    <property type="component" value="Unassembled WGS sequence"/>
</dbReference>
<evidence type="ECO:0000313" key="3">
    <source>
        <dbReference type="EMBL" id="VAZ84681.1"/>
    </source>
</evidence>
<gene>
    <name evidence="2" type="ORF">B4U45_04415</name>
    <name evidence="3" type="ORF">LAUMK42_03505</name>
    <name evidence="4" type="ORF">LAUMK4_03456</name>
</gene>
<dbReference type="EMBL" id="UPHM01000091">
    <property type="protein sequence ID" value="VAZ96276.1"/>
    <property type="molecule type" value="Genomic_DNA"/>
</dbReference>
<dbReference type="SUPFAM" id="SSF56024">
    <property type="entry name" value="Phospholipase D/nuclease"/>
    <property type="match status" value="1"/>
</dbReference>
<dbReference type="SUPFAM" id="SSF47413">
    <property type="entry name" value="lambda repressor-like DNA-binding domains"/>
    <property type="match status" value="1"/>
</dbReference>
<dbReference type="CDD" id="cd00138">
    <property type="entry name" value="PLDc_SF"/>
    <property type="match status" value="1"/>
</dbReference>
<dbReference type="OrthoDB" id="8438314at2"/>
<dbReference type="GO" id="GO:0003677">
    <property type="term" value="F:DNA binding"/>
    <property type="evidence" value="ECO:0007669"/>
    <property type="project" value="InterPro"/>
</dbReference>
<dbReference type="InterPro" id="IPR001387">
    <property type="entry name" value="Cro/C1-type_HTH"/>
</dbReference>
<evidence type="ECO:0000313" key="5">
    <source>
        <dbReference type="Proteomes" id="UP000192335"/>
    </source>
</evidence>
<protein>
    <recommendedName>
        <fullName evidence="1">HTH cro/C1-type domain-containing protein</fullName>
    </recommendedName>
</protein>
<dbReference type="EMBL" id="UPHL01000094">
    <property type="protein sequence ID" value="VAZ84681.1"/>
    <property type="molecule type" value="Genomic_DNA"/>
</dbReference>
<comment type="caution">
    <text evidence="2">The sequence shown here is derived from an EMBL/GenBank/DDBJ whole genome shotgun (WGS) entry which is preliminary data.</text>
</comment>
<organism evidence="2 5">
    <name type="scientific">Mycobacterium persicum</name>
    <dbReference type="NCBI Taxonomy" id="1487726"/>
    <lineage>
        <taxon>Bacteria</taxon>
        <taxon>Bacillati</taxon>
        <taxon>Actinomycetota</taxon>
        <taxon>Actinomycetes</taxon>
        <taxon>Mycobacteriales</taxon>
        <taxon>Mycobacteriaceae</taxon>
        <taxon>Mycobacterium</taxon>
    </lineage>
</organism>
<evidence type="ECO:0000313" key="4">
    <source>
        <dbReference type="EMBL" id="VAZ96276.1"/>
    </source>
</evidence>
<evidence type="ECO:0000313" key="2">
    <source>
        <dbReference type="EMBL" id="ORC05998.1"/>
    </source>
</evidence>
<dbReference type="GeneID" id="66596541"/>
<dbReference type="PROSITE" id="PS50943">
    <property type="entry name" value="HTH_CROC1"/>
    <property type="match status" value="1"/>
</dbReference>
<dbReference type="Proteomes" id="UP000192335">
    <property type="component" value="Unassembled WGS sequence"/>
</dbReference>
<dbReference type="RefSeq" id="WP_082275214.1">
    <property type="nucleotide sequence ID" value="NZ_CADEAW010000011.1"/>
</dbReference>
<evidence type="ECO:0000259" key="1">
    <source>
        <dbReference type="PROSITE" id="PS50943"/>
    </source>
</evidence>
<dbReference type="Proteomes" id="UP000271464">
    <property type="component" value="Unassembled WGS sequence"/>
</dbReference>
<keyword evidence="6" id="KW-1185">Reference proteome</keyword>
<dbReference type="Gene3D" id="1.10.260.40">
    <property type="entry name" value="lambda repressor-like DNA-binding domains"/>
    <property type="match status" value="1"/>
</dbReference>